<dbReference type="InterPro" id="IPR018062">
    <property type="entry name" value="HTH_AraC-typ_CS"/>
</dbReference>
<accession>A0ABP8CG99</accession>
<evidence type="ECO:0000256" key="2">
    <source>
        <dbReference type="ARBA" id="ARBA00023125"/>
    </source>
</evidence>
<feature type="transmembrane region" description="Helical" evidence="5">
    <location>
        <begin position="97"/>
        <end position="117"/>
    </location>
</feature>
<keyword evidence="1" id="KW-0805">Transcription regulation</keyword>
<keyword evidence="2" id="KW-0238">DNA-binding</keyword>
<organism evidence="7 8">
    <name type="scientific">Postechiella marina</name>
    <dbReference type="NCBI Taxonomy" id="943941"/>
    <lineage>
        <taxon>Bacteria</taxon>
        <taxon>Pseudomonadati</taxon>
        <taxon>Bacteroidota</taxon>
        <taxon>Flavobacteriia</taxon>
        <taxon>Flavobacteriales</taxon>
        <taxon>Flavobacteriaceae</taxon>
        <taxon>Postechiella</taxon>
    </lineage>
</organism>
<dbReference type="Pfam" id="PF12833">
    <property type="entry name" value="HTH_18"/>
    <property type="match status" value="1"/>
</dbReference>
<dbReference type="PANTHER" id="PTHR43280:SF29">
    <property type="entry name" value="ARAC-FAMILY TRANSCRIPTIONAL REGULATOR"/>
    <property type="match status" value="1"/>
</dbReference>
<feature type="transmembrane region" description="Helical" evidence="5">
    <location>
        <begin position="169"/>
        <end position="195"/>
    </location>
</feature>
<feature type="transmembrane region" description="Helical" evidence="5">
    <location>
        <begin position="207"/>
        <end position="228"/>
    </location>
</feature>
<evidence type="ECO:0000256" key="5">
    <source>
        <dbReference type="SAM" id="Phobius"/>
    </source>
</evidence>
<comment type="caution">
    <text evidence="7">The sequence shown here is derived from an EMBL/GenBank/DDBJ whole genome shotgun (WGS) entry which is preliminary data.</text>
</comment>
<gene>
    <name evidence="7" type="ORF">GCM10022291_31170</name>
</gene>
<dbReference type="SUPFAM" id="SSF46689">
    <property type="entry name" value="Homeodomain-like"/>
    <property type="match status" value="1"/>
</dbReference>
<keyword evidence="5" id="KW-0812">Transmembrane</keyword>
<dbReference type="SMART" id="SM00342">
    <property type="entry name" value="HTH_ARAC"/>
    <property type="match status" value="1"/>
</dbReference>
<evidence type="ECO:0000256" key="3">
    <source>
        <dbReference type="ARBA" id="ARBA00023163"/>
    </source>
</evidence>
<dbReference type="PANTHER" id="PTHR43280">
    <property type="entry name" value="ARAC-FAMILY TRANSCRIPTIONAL REGULATOR"/>
    <property type="match status" value="1"/>
</dbReference>
<dbReference type="InterPro" id="IPR009057">
    <property type="entry name" value="Homeodomain-like_sf"/>
</dbReference>
<dbReference type="Gene3D" id="1.10.10.60">
    <property type="entry name" value="Homeodomain-like"/>
    <property type="match status" value="2"/>
</dbReference>
<feature type="transmembrane region" description="Helical" evidence="5">
    <location>
        <begin position="63"/>
        <end position="85"/>
    </location>
</feature>
<feature type="transmembrane region" description="Helical" evidence="5">
    <location>
        <begin position="137"/>
        <end position="157"/>
    </location>
</feature>
<protein>
    <recommendedName>
        <fullName evidence="6">HTH araC/xylS-type domain-containing protein</fullName>
    </recommendedName>
</protein>
<dbReference type="EMBL" id="BAABCA010000007">
    <property type="protein sequence ID" value="GAA4238907.1"/>
    <property type="molecule type" value="Genomic_DNA"/>
</dbReference>
<dbReference type="PROSITE" id="PS01124">
    <property type="entry name" value="HTH_ARAC_FAMILY_2"/>
    <property type="match status" value="1"/>
</dbReference>
<sequence>MDYNILDIISILSLFIGLFFGVFLFSKHNKNKLSNKIFGAFLILCATDNIFLSKLLHTNFEGLSRFIAFGVFLQLPVFYLYVLSVCYSDFKLKPKHLLHAIPFVIVNILMASTIFGINPDSKVLLLSGLTNDFKNAFIHVFVHIQVVSYLVAVFVVLRRAKKIYLENYANASIAFYTWLFQLTIVISILHSFAILKNIYKFSDYDTFYYWTRILLVLTELIIFCWYVLKALNTPELFKSVDSKLKLASNLVLNDAVTKENKAVNTDVEALQHYMTTKEPFLDSSLTMQDLANQINSNPRDTSVLINHTIGKHFFDFVNEYRIEKAMRILENPAKNKQTVLEILYEVGFNSKSSFNTAFKKHTGSTPTAYRKSNQNQVA</sequence>
<keyword evidence="3" id="KW-0804">Transcription</keyword>
<feature type="transmembrane region" description="Helical" evidence="5">
    <location>
        <begin position="37"/>
        <end position="57"/>
    </location>
</feature>
<dbReference type="InterPro" id="IPR018060">
    <property type="entry name" value="HTH_AraC"/>
</dbReference>
<keyword evidence="5" id="KW-0472">Membrane</keyword>
<dbReference type="InterPro" id="IPR020449">
    <property type="entry name" value="Tscrpt_reg_AraC-type_HTH"/>
</dbReference>
<feature type="transmembrane region" description="Helical" evidence="5">
    <location>
        <begin position="6"/>
        <end position="25"/>
    </location>
</feature>
<evidence type="ECO:0000313" key="8">
    <source>
        <dbReference type="Proteomes" id="UP001501496"/>
    </source>
</evidence>
<reference evidence="8" key="1">
    <citation type="journal article" date="2019" name="Int. J. Syst. Evol. Microbiol.">
        <title>The Global Catalogue of Microorganisms (GCM) 10K type strain sequencing project: providing services to taxonomists for standard genome sequencing and annotation.</title>
        <authorList>
            <consortium name="The Broad Institute Genomics Platform"/>
            <consortium name="The Broad Institute Genome Sequencing Center for Infectious Disease"/>
            <person name="Wu L."/>
            <person name="Ma J."/>
        </authorList>
    </citation>
    <scope>NUCLEOTIDE SEQUENCE [LARGE SCALE GENOMIC DNA]</scope>
    <source>
        <strain evidence="8">JCM 17630</strain>
    </source>
</reference>
<keyword evidence="5" id="KW-1133">Transmembrane helix</keyword>
<dbReference type="Proteomes" id="UP001501496">
    <property type="component" value="Unassembled WGS sequence"/>
</dbReference>
<name>A0ABP8CG99_9FLAO</name>
<feature type="compositionally biased region" description="Polar residues" evidence="4">
    <location>
        <begin position="363"/>
        <end position="378"/>
    </location>
</feature>
<evidence type="ECO:0000259" key="6">
    <source>
        <dbReference type="PROSITE" id="PS01124"/>
    </source>
</evidence>
<feature type="domain" description="HTH araC/xylS-type" evidence="6">
    <location>
        <begin position="271"/>
        <end position="372"/>
    </location>
</feature>
<proteinExistence type="predicted"/>
<dbReference type="PROSITE" id="PS00041">
    <property type="entry name" value="HTH_ARAC_FAMILY_1"/>
    <property type="match status" value="1"/>
</dbReference>
<dbReference type="PRINTS" id="PR00032">
    <property type="entry name" value="HTHARAC"/>
</dbReference>
<keyword evidence="8" id="KW-1185">Reference proteome</keyword>
<evidence type="ECO:0000256" key="4">
    <source>
        <dbReference type="SAM" id="MobiDB-lite"/>
    </source>
</evidence>
<dbReference type="RefSeq" id="WP_344789275.1">
    <property type="nucleotide sequence ID" value="NZ_BAABCA010000007.1"/>
</dbReference>
<feature type="region of interest" description="Disordered" evidence="4">
    <location>
        <begin position="359"/>
        <end position="378"/>
    </location>
</feature>
<evidence type="ECO:0000313" key="7">
    <source>
        <dbReference type="EMBL" id="GAA4238907.1"/>
    </source>
</evidence>
<evidence type="ECO:0000256" key="1">
    <source>
        <dbReference type="ARBA" id="ARBA00023015"/>
    </source>
</evidence>